<reference evidence="3" key="1">
    <citation type="submission" date="2021-02" db="EMBL/GenBank/DDBJ databases">
        <authorList>
            <person name="Dougan E. K."/>
            <person name="Rhodes N."/>
            <person name="Thang M."/>
            <person name="Chan C."/>
        </authorList>
    </citation>
    <scope>NUCLEOTIDE SEQUENCE</scope>
</reference>
<dbReference type="EMBL" id="CAJNNV010030539">
    <property type="protein sequence ID" value="CAE8632854.1"/>
    <property type="molecule type" value="Genomic_DNA"/>
</dbReference>
<sequence>MRPLLRQLRLLLIGSCWRYLPFHLAAATTTTATTAATTITTTPKTDVLDAELPEESASTTYRRNAMAATGRNSKEEMTVARCAEVVRHFEFTWNSSGPEFVQLHGCLSNRTKLQDWRGPGRPSLLSGEHYPVSVVPSMQSPPSYWVTPAWDYVVSNFVRRDGTYAPKELNLYRHLVQKGDVVCDLGSHIGSYAVPLAAHVGPRGRVFAFEPFRLVFQLLMANVAINGLRNVYGHNVALGDREEVRRVRSPSLMTASNIGATGVFSQGPAENTEEHMLQYDGEEDVQVVTLDSLNLGHVDLIKVDVEGALEKVLLGGRRTIQRFRPILACEHPHNETAPELLVEWGYHCMLVLAAHDLWVCLHEERW</sequence>
<evidence type="ECO:0000259" key="2">
    <source>
        <dbReference type="Pfam" id="PF05050"/>
    </source>
</evidence>
<name>A0A813H5H8_POLGL</name>
<dbReference type="NCBIfam" id="TIGR01444">
    <property type="entry name" value="fkbM_fam"/>
    <property type="match status" value="1"/>
</dbReference>
<dbReference type="PANTHER" id="PTHR34203">
    <property type="entry name" value="METHYLTRANSFERASE, FKBM FAMILY PROTEIN"/>
    <property type="match status" value="1"/>
</dbReference>
<gene>
    <name evidence="3" type="ORF">PGLA1383_LOCUS48783</name>
</gene>
<protein>
    <recommendedName>
        <fullName evidence="2">Methyltransferase FkbM domain-containing protein</fullName>
    </recommendedName>
</protein>
<evidence type="ECO:0000256" key="1">
    <source>
        <dbReference type="SAM" id="SignalP"/>
    </source>
</evidence>
<comment type="caution">
    <text evidence="3">The sequence shown here is derived from an EMBL/GenBank/DDBJ whole genome shotgun (WGS) entry which is preliminary data.</text>
</comment>
<dbReference type="OrthoDB" id="5835829at2759"/>
<dbReference type="Gene3D" id="3.40.50.150">
    <property type="entry name" value="Vaccinia Virus protein VP39"/>
    <property type="match status" value="1"/>
</dbReference>
<feature type="chain" id="PRO_5032820679" description="Methyltransferase FkbM domain-containing protein" evidence="1">
    <location>
        <begin position="28"/>
        <end position="366"/>
    </location>
</feature>
<organism evidence="3 4">
    <name type="scientific">Polarella glacialis</name>
    <name type="common">Dinoflagellate</name>
    <dbReference type="NCBI Taxonomy" id="89957"/>
    <lineage>
        <taxon>Eukaryota</taxon>
        <taxon>Sar</taxon>
        <taxon>Alveolata</taxon>
        <taxon>Dinophyceae</taxon>
        <taxon>Suessiales</taxon>
        <taxon>Suessiaceae</taxon>
        <taxon>Polarella</taxon>
    </lineage>
</organism>
<dbReference type="AlphaFoldDB" id="A0A813H5H8"/>
<feature type="signal peptide" evidence="1">
    <location>
        <begin position="1"/>
        <end position="27"/>
    </location>
</feature>
<proteinExistence type="predicted"/>
<accession>A0A813H5H8</accession>
<dbReference type="Pfam" id="PF05050">
    <property type="entry name" value="Methyltransf_21"/>
    <property type="match status" value="1"/>
</dbReference>
<keyword evidence="4" id="KW-1185">Reference proteome</keyword>
<keyword evidence="1" id="KW-0732">Signal</keyword>
<evidence type="ECO:0000313" key="3">
    <source>
        <dbReference type="EMBL" id="CAE8632854.1"/>
    </source>
</evidence>
<feature type="domain" description="Methyltransferase FkbM" evidence="2">
    <location>
        <begin position="184"/>
        <end position="335"/>
    </location>
</feature>
<dbReference type="PANTHER" id="PTHR34203:SF15">
    <property type="entry name" value="SLL1173 PROTEIN"/>
    <property type="match status" value="1"/>
</dbReference>
<dbReference type="InterPro" id="IPR052514">
    <property type="entry name" value="SAM-dependent_MTase"/>
</dbReference>
<dbReference type="InterPro" id="IPR006342">
    <property type="entry name" value="FkbM_mtfrase"/>
</dbReference>
<dbReference type="InterPro" id="IPR029063">
    <property type="entry name" value="SAM-dependent_MTases_sf"/>
</dbReference>
<dbReference type="SUPFAM" id="SSF53335">
    <property type="entry name" value="S-adenosyl-L-methionine-dependent methyltransferases"/>
    <property type="match status" value="1"/>
</dbReference>
<evidence type="ECO:0000313" key="4">
    <source>
        <dbReference type="Proteomes" id="UP000654075"/>
    </source>
</evidence>
<dbReference type="Proteomes" id="UP000654075">
    <property type="component" value="Unassembled WGS sequence"/>
</dbReference>